<dbReference type="Gene3D" id="3.30.70.270">
    <property type="match status" value="1"/>
</dbReference>
<protein>
    <submittedName>
        <fullName evidence="6">RNase H-like domain found in reverse transcriptase</fullName>
    </submittedName>
</protein>
<dbReference type="FunFam" id="3.30.70.270:FF:000063">
    <property type="entry name" value="Zinc knuckle domaincontaining protein"/>
    <property type="match status" value="1"/>
</dbReference>
<dbReference type="CDD" id="cd09274">
    <property type="entry name" value="RNase_HI_RT_Ty3"/>
    <property type="match status" value="1"/>
</dbReference>
<comment type="caution">
    <text evidence="6">The sequence shown here is derived from an EMBL/GenBank/DDBJ whole genome shotgun (WGS) entry which is preliminary data.</text>
</comment>
<evidence type="ECO:0000313" key="7">
    <source>
        <dbReference type="Proteomes" id="UP001458880"/>
    </source>
</evidence>
<dbReference type="Gene3D" id="3.10.20.370">
    <property type="match status" value="1"/>
</dbReference>
<keyword evidence="3" id="KW-0255">Endonuclease</keyword>
<accession>A0AAW1JZA1</accession>
<dbReference type="FunFam" id="3.10.20.370:FF:000001">
    <property type="entry name" value="Retrovirus-related Pol polyprotein from transposon 17.6-like protein"/>
    <property type="match status" value="1"/>
</dbReference>
<dbReference type="Pfam" id="PF17919">
    <property type="entry name" value="RT_RNaseH_2"/>
    <property type="match status" value="1"/>
</dbReference>
<keyword evidence="1" id="KW-0808">Transferase</keyword>
<name>A0AAW1JZA1_POPJA</name>
<keyword evidence="1" id="KW-0548">Nucleotidyltransferase</keyword>
<dbReference type="SUPFAM" id="SSF56672">
    <property type="entry name" value="DNA/RNA polymerases"/>
    <property type="match status" value="1"/>
</dbReference>
<keyword evidence="2" id="KW-0540">Nuclease</keyword>
<evidence type="ECO:0000313" key="6">
    <source>
        <dbReference type="EMBL" id="KAK9710154.1"/>
    </source>
</evidence>
<evidence type="ECO:0000256" key="4">
    <source>
        <dbReference type="ARBA" id="ARBA00022918"/>
    </source>
</evidence>
<evidence type="ECO:0000256" key="1">
    <source>
        <dbReference type="ARBA" id="ARBA00022695"/>
    </source>
</evidence>
<dbReference type="EMBL" id="JASPKY010000297">
    <property type="protein sequence ID" value="KAK9710154.1"/>
    <property type="molecule type" value="Genomic_DNA"/>
</dbReference>
<keyword evidence="4 6" id="KW-0695">RNA-directed DNA polymerase</keyword>
<dbReference type="InterPro" id="IPR041577">
    <property type="entry name" value="RT_RNaseH_2"/>
</dbReference>
<organism evidence="6 7">
    <name type="scientific">Popillia japonica</name>
    <name type="common">Japanese beetle</name>
    <dbReference type="NCBI Taxonomy" id="7064"/>
    <lineage>
        <taxon>Eukaryota</taxon>
        <taxon>Metazoa</taxon>
        <taxon>Ecdysozoa</taxon>
        <taxon>Arthropoda</taxon>
        <taxon>Hexapoda</taxon>
        <taxon>Insecta</taxon>
        <taxon>Pterygota</taxon>
        <taxon>Neoptera</taxon>
        <taxon>Endopterygota</taxon>
        <taxon>Coleoptera</taxon>
        <taxon>Polyphaga</taxon>
        <taxon>Scarabaeiformia</taxon>
        <taxon>Scarabaeidae</taxon>
        <taxon>Rutelinae</taxon>
        <taxon>Popillia</taxon>
    </lineage>
</organism>
<dbReference type="PANTHER" id="PTHR37984:SF9">
    <property type="entry name" value="INTEGRASE CATALYTIC DOMAIN-CONTAINING PROTEIN"/>
    <property type="match status" value="1"/>
</dbReference>
<dbReference type="GO" id="GO:0003964">
    <property type="term" value="F:RNA-directed DNA polymerase activity"/>
    <property type="evidence" value="ECO:0007669"/>
    <property type="project" value="UniProtKB-KW"/>
</dbReference>
<evidence type="ECO:0000256" key="2">
    <source>
        <dbReference type="ARBA" id="ARBA00022722"/>
    </source>
</evidence>
<sequence>MYSAKTESIQTRTRKRPYSIFSKDGIYPDPDKKKAILKVEHPKTPTDVRSFLGMVNYLGKFIPRLASHTRHLRELTLKNAEWKWNTEHQTEFKTIKQLINDADKITYFDTGKKTHLHVDAGPNGLGALLSQEDNNVFYVVAYGSRALNKTEMRYSQIEKEMLAAAWAMDHFKLYLLGNTFELYTDHKPLLHILQSLEQDRNEIQPDRKGDASCCLGHGSF</sequence>
<reference evidence="6 7" key="1">
    <citation type="journal article" date="2024" name="BMC Genomics">
        <title>De novo assembly and annotation of Popillia japonica's genome with initial clues to its potential as an invasive pest.</title>
        <authorList>
            <person name="Cucini C."/>
            <person name="Boschi S."/>
            <person name="Funari R."/>
            <person name="Cardaioli E."/>
            <person name="Iannotti N."/>
            <person name="Marturano G."/>
            <person name="Paoli F."/>
            <person name="Bruttini M."/>
            <person name="Carapelli A."/>
            <person name="Frati F."/>
            <person name="Nardi F."/>
        </authorList>
    </citation>
    <scope>NUCLEOTIDE SEQUENCE [LARGE SCALE GENOMIC DNA]</scope>
    <source>
        <strain evidence="6">DMR45628</strain>
    </source>
</reference>
<feature type="domain" description="Reverse transcriptase/retrotransposon-derived protein RNase H-like" evidence="5">
    <location>
        <begin position="84"/>
        <end position="181"/>
    </location>
</feature>
<dbReference type="AlphaFoldDB" id="A0AAW1JZA1"/>
<dbReference type="GO" id="GO:0004519">
    <property type="term" value="F:endonuclease activity"/>
    <property type="evidence" value="ECO:0007669"/>
    <property type="project" value="UniProtKB-KW"/>
</dbReference>
<gene>
    <name evidence="6" type="ORF">QE152_g26177</name>
</gene>
<keyword evidence="7" id="KW-1185">Reference proteome</keyword>
<dbReference type="InterPro" id="IPR043128">
    <property type="entry name" value="Rev_trsase/Diguanyl_cyclase"/>
</dbReference>
<dbReference type="Proteomes" id="UP001458880">
    <property type="component" value="Unassembled WGS sequence"/>
</dbReference>
<evidence type="ECO:0000256" key="3">
    <source>
        <dbReference type="ARBA" id="ARBA00022759"/>
    </source>
</evidence>
<dbReference type="PANTHER" id="PTHR37984">
    <property type="entry name" value="PROTEIN CBG26694"/>
    <property type="match status" value="1"/>
</dbReference>
<dbReference type="InterPro" id="IPR043502">
    <property type="entry name" value="DNA/RNA_pol_sf"/>
</dbReference>
<evidence type="ECO:0000259" key="5">
    <source>
        <dbReference type="Pfam" id="PF17919"/>
    </source>
</evidence>
<dbReference type="InterPro" id="IPR050951">
    <property type="entry name" value="Retrovirus_Pol_polyprotein"/>
</dbReference>
<proteinExistence type="predicted"/>
<keyword evidence="3" id="KW-0378">Hydrolase</keyword>